<keyword evidence="2" id="KW-1185">Reference proteome</keyword>
<dbReference type="EMBL" id="LN890655">
    <property type="protein sequence ID" value="CUS02026.2"/>
    <property type="molecule type" value="Genomic_DNA"/>
</dbReference>
<sequence length="179" mass="19661">MVEKVEGFYEKIVGDTGTLRNLLSKIPGLSGYMERGRRREADQLLRDTITGRLEQVRLSYSTAFQAVSRDIFLAMDYAEQMGRADNLLMGLIGKIKDAPVGYAGFFSAIDVDAEDLARLYSFDEQMLNHSDQIGAEVDALNKAVADGGDLGQALTALTTSLLDANETFNSRQEVLNGIK</sequence>
<gene>
    <name evidence="1" type="ORF">CFX0092_A0145</name>
</gene>
<accession>A0A160SXW5</accession>
<dbReference type="RefSeq" id="WP_095041688.1">
    <property type="nucleotide sequence ID" value="NZ_LN890655.1"/>
</dbReference>
<dbReference type="KEGG" id="pbf:CFX0092_A0145"/>
<proteinExistence type="predicted"/>
<reference evidence="1" key="1">
    <citation type="submission" date="2016-01" db="EMBL/GenBank/DDBJ databases">
        <authorList>
            <person name="Mcilroy J.S."/>
            <person name="Karst M S."/>
            <person name="Albertsen M."/>
        </authorList>
    </citation>
    <scope>NUCLEOTIDE SEQUENCE</scope>
    <source>
        <strain evidence="1">Cfx-K</strain>
    </source>
</reference>
<name>A0A160SXW5_9CHLR</name>
<dbReference type="AlphaFoldDB" id="A0A160SXW5"/>
<organism evidence="1 2">
    <name type="scientific">Candidatus Promineifilum breve</name>
    <dbReference type="NCBI Taxonomy" id="1806508"/>
    <lineage>
        <taxon>Bacteria</taxon>
        <taxon>Bacillati</taxon>
        <taxon>Chloroflexota</taxon>
        <taxon>Ardenticatenia</taxon>
        <taxon>Candidatus Promineifilales</taxon>
        <taxon>Candidatus Promineifilaceae</taxon>
        <taxon>Candidatus Promineifilum</taxon>
    </lineage>
</organism>
<dbReference type="OrthoDB" id="160712at2"/>
<evidence type="ECO:0000313" key="1">
    <source>
        <dbReference type="EMBL" id="CUS02026.2"/>
    </source>
</evidence>
<evidence type="ECO:0000313" key="2">
    <source>
        <dbReference type="Proteomes" id="UP000215027"/>
    </source>
</evidence>
<protein>
    <submittedName>
        <fullName evidence="1">Uncharacterized protein</fullName>
    </submittedName>
</protein>
<dbReference type="Proteomes" id="UP000215027">
    <property type="component" value="Chromosome I"/>
</dbReference>